<dbReference type="SMART" id="SM00100">
    <property type="entry name" value="cNMP"/>
    <property type="match status" value="1"/>
</dbReference>
<reference evidence="6 7" key="1">
    <citation type="submission" date="2020-08" db="EMBL/GenBank/DDBJ databases">
        <title>Genomic Encyclopedia of Type Strains, Phase IV (KMG-IV): sequencing the most valuable type-strain genomes for metagenomic binning, comparative biology and taxonomic classification.</title>
        <authorList>
            <person name="Goeker M."/>
        </authorList>
    </citation>
    <scope>NUCLEOTIDE SEQUENCE [LARGE SCALE GENOMIC DNA]</scope>
    <source>
        <strain evidence="6 7">DSM 102850</strain>
    </source>
</reference>
<dbReference type="GO" id="GO:0005829">
    <property type="term" value="C:cytosol"/>
    <property type="evidence" value="ECO:0007669"/>
    <property type="project" value="TreeGrafter"/>
</dbReference>
<evidence type="ECO:0000259" key="4">
    <source>
        <dbReference type="PROSITE" id="PS50042"/>
    </source>
</evidence>
<organism evidence="6 7">
    <name type="scientific">Parvularcula dongshanensis</name>
    <dbReference type="NCBI Taxonomy" id="1173995"/>
    <lineage>
        <taxon>Bacteria</taxon>
        <taxon>Pseudomonadati</taxon>
        <taxon>Pseudomonadota</taxon>
        <taxon>Alphaproteobacteria</taxon>
        <taxon>Parvularculales</taxon>
        <taxon>Parvularculaceae</taxon>
        <taxon>Parvularcula</taxon>
    </lineage>
</organism>
<dbReference type="AlphaFoldDB" id="A0A840I1C8"/>
<feature type="domain" description="HTH crp-type" evidence="5">
    <location>
        <begin position="147"/>
        <end position="221"/>
    </location>
</feature>
<accession>A0A840I1C8</accession>
<dbReference type="GO" id="GO:0003700">
    <property type="term" value="F:DNA-binding transcription factor activity"/>
    <property type="evidence" value="ECO:0007669"/>
    <property type="project" value="TreeGrafter"/>
</dbReference>
<evidence type="ECO:0000256" key="2">
    <source>
        <dbReference type="ARBA" id="ARBA00023125"/>
    </source>
</evidence>
<dbReference type="EMBL" id="JACHOB010000002">
    <property type="protein sequence ID" value="MBB4658846.1"/>
    <property type="molecule type" value="Genomic_DNA"/>
</dbReference>
<dbReference type="SMART" id="SM00419">
    <property type="entry name" value="HTH_CRP"/>
    <property type="match status" value="1"/>
</dbReference>
<dbReference type="Proteomes" id="UP000563524">
    <property type="component" value="Unassembled WGS sequence"/>
</dbReference>
<dbReference type="SUPFAM" id="SSF51206">
    <property type="entry name" value="cAMP-binding domain-like"/>
    <property type="match status" value="1"/>
</dbReference>
<dbReference type="InterPro" id="IPR050397">
    <property type="entry name" value="Env_Response_Regulators"/>
</dbReference>
<dbReference type="InterPro" id="IPR014710">
    <property type="entry name" value="RmlC-like_jellyroll"/>
</dbReference>
<dbReference type="InterPro" id="IPR036390">
    <property type="entry name" value="WH_DNA-bd_sf"/>
</dbReference>
<keyword evidence="1" id="KW-0805">Transcription regulation</keyword>
<evidence type="ECO:0000259" key="5">
    <source>
        <dbReference type="PROSITE" id="PS51063"/>
    </source>
</evidence>
<evidence type="ECO:0000256" key="3">
    <source>
        <dbReference type="ARBA" id="ARBA00023163"/>
    </source>
</evidence>
<evidence type="ECO:0000256" key="1">
    <source>
        <dbReference type="ARBA" id="ARBA00023015"/>
    </source>
</evidence>
<dbReference type="InterPro" id="IPR018490">
    <property type="entry name" value="cNMP-bd_dom_sf"/>
</dbReference>
<keyword evidence="3" id="KW-0804">Transcription</keyword>
<dbReference type="PROSITE" id="PS50042">
    <property type="entry name" value="CNMP_BINDING_3"/>
    <property type="match status" value="1"/>
</dbReference>
<dbReference type="PROSITE" id="PS51063">
    <property type="entry name" value="HTH_CRP_2"/>
    <property type="match status" value="1"/>
</dbReference>
<protein>
    <submittedName>
        <fullName evidence="6">CRP-like cAMP-binding protein</fullName>
    </submittedName>
</protein>
<dbReference type="InterPro" id="IPR000595">
    <property type="entry name" value="cNMP-bd_dom"/>
</dbReference>
<keyword evidence="7" id="KW-1185">Reference proteome</keyword>
<proteinExistence type="predicted"/>
<name>A0A840I1C8_9PROT</name>
<gene>
    <name evidence="6" type="ORF">GGQ59_001360</name>
</gene>
<dbReference type="Gene3D" id="1.10.10.10">
    <property type="entry name" value="Winged helix-like DNA-binding domain superfamily/Winged helix DNA-binding domain"/>
    <property type="match status" value="1"/>
</dbReference>
<keyword evidence="2" id="KW-0238">DNA-binding</keyword>
<feature type="domain" description="Cyclic nucleotide-binding" evidence="4">
    <location>
        <begin position="35"/>
        <end position="116"/>
    </location>
</feature>
<evidence type="ECO:0000313" key="7">
    <source>
        <dbReference type="Proteomes" id="UP000563524"/>
    </source>
</evidence>
<dbReference type="InterPro" id="IPR012318">
    <property type="entry name" value="HTH_CRP"/>
</dbReference>
<evidence type="ECO:0000313" key="6">
    <source>
        <dbReference type="EMBL" id="MBB4658846.1"/>
    </source>
</evidence>
<dbReference type="SUPFAM" id="SSF46785">
    <property type="entry name" value="Winged helix' DNA-binding domain"/>
    <property type="match status" value="1"/>
</dbReference>
<dbReference type="InterPro" id="IPR036388">
    <property type="entry name" value="WH-like_DNA-bd_sf"/>
</dbReference>
<dbReference type="Gene3D" id="2.60.120.10">
    <property type="entry name" value="Jelly Rolls"/>
    <property type="match status" value="1"/>
</dbReference>
<sequence>MSPTDALFSRLVSGALLDDAAGAALAGIATSVERHEAGEVVVERGAPARGAFVVVDGWASRSISLSDGRRQIVNFMLPGDLFDLQVFTGRPADHTVTALTPLTTAQLDKTEMLNLFRGASPLALAFWWAAVQEEAILREQIVRNGRRSARERVAHLLLELYERLRVTGRASDDAFVLPIGQSSLADALGLSYVHVSRVLSQLERSGLIERQRMQVRLVDRPALQALCDFSTLYLDAWERTAKLG</sequence>
<dbReference type="PANTHER" id="PTHR24567">
    <property type="entry name" value="CRP FAMILY TRANSCRIPTIONAL REGULATORY PROTEIN"/>
    <property type="match status" value="1"/>
</dbReference>
<comment type="caution">
    <text evidence="6">The sequence shown here is derived from an EMBL/GenBank/DDBJ whole genome shotgun (WGS) entry which is preliminary data.</text>
</comment>
<dbReference type="CDD" id="cd00038">
    <property type="entry name" value="CAP_ED"/>
    <property type="match status" value="1"/>
</dbReference>
<dbReference type="Pfam" id="PF00027">
    <property type="entry name" value="cNMP_binding"/>
    <property type="match status" value="1"/>
</dbReference>
<dbReference type="PANTHER" id="PTHR24567:SF68">
    <property type="entry name" value="DNA-BINDING TRANSCRIPTIONAL DUAL REGULATOR CRP"/>
    <property type="match status" value="1"/>
</dbReference>
<dbReference type="RefSeq" id="WP_183817019.1">
    <property type="nucleotide sequence ID" value="NZ_JACHOB010000002.1"/>
</dbReference>
<dbReference type="GO" id="GO:0003677">
    <property type="term" value="F:DNA binding"/>
    <property type="evidence" value="ECO:0007669"/>
    <property type="project" value="UniProtKB-KW"/>
</dbReference>
<dbReference type="Pfam" id="PF13545">
    <property type="entry name" value="HTH_Crp_2"/>
    <property type="match status" value="1"/>
</dbReference>